<dbReference type="Gene3D" id="1.10.3210.10">
    <property type="entry name" value="Hypothetical protein af1432"/>
    <property type="match status" value="1"/>
</dbReference>
<dbReference type="Pfam" id="PF08668">
    <property type="entry name" value="HDOD"/>
    <property type="match status" value="1"/>
</dbReference>
<dbReference type="RefSeq" id="WP_097011673.1">
    <property type="nucleotide sequence ID" value="NZ_LT907975.1"/>
</dbReference>
<evidence type="ECO:0000313" key="3">
    <source>
        <dbReference type="Proteomes" id="UP000219215"/>
    </source>
</evidence>
<evidence type="ECO:0000259" key="1">
    <source>
        <dbReference type="PROSITE" id="PS51833"/>
    </source>
</evidence>
<accession>A0A2C8F7V2</accession>
<dbReference type="PANTHER" id="PTHR33525">
    <property type="match status" value="1"/>
</dbReference>
<evidence type="ECO:0000313" key="2">
    <source>
        <dbReference type="EMBL" id="SOB58654.1"/>
    </source>
</evidence>
<dbReference type="OrthoDB" id="9803649at2"/>
<dbReference type="Proteomes" id="UP000219215">
    <property type="component" value="Chromosome DPRO"/>
</dbReference>
<protein>
    <submittedName>
        <fullName evidence="2">Putative signal transduction protein</fullName>
    </submittedName>
</protein>
<dbReference type="InterPro" id="IPR052340">
    <property type="entry name" value="RNase_Y/CdgJ"/>
</dbReference>
<feature type="domain" description="HDOD" evidence="1">
    <location>
        <begin position="14"/>
        <end position="210"/>
    </location>
</feature>
<dbReference type="AlphaFoldDB" id="A0A2C8F7V2"/>
<organism evidence="2 3">
    <name type="scientific">Pseudodesulfovibrio profundus</name>
    <dbReference type="NCBI Taxonomy" id="57320"/>
    <lineage>
        <taxon>Bacteria</taxon>
        <taxon>Pseudomonadati</taxon>
        <taxon>Thermodesulfobacteriota</taxon>
        <taxon>Desulfovibrionia</taxon>
        <taxon>Desulfovibrionales</taxon>
        <taxon>Desulfovibrionaceae</taxon>
    </lineage>
</organism>
<dbReference type="PROSITE" id="PS51833">
    <property type="entry name" value="HDOD"/>
    <property type="match status" value="1"/>
</dbReference>
<dbReference type="SUPFAM" id="SSF109604">
    <property type="entry name" value="HD-domain/PDEase-like"/>
    <property type="match status" value="1"/>
</dbReference>
<sequence>MTIRNDILDKLSHVVAIPSCAHKAAAMLDDPDADFDELARLIEFDPGLTANLLKVVNASFFSSKRPILTATEAIGKLGDTQMLQFVISTGVAPTFVQKVEGYDLSPLDHLQHSVTVALLSQELGNVLGIDYPDYTFTAGLLAGIGKIVLGHYVAVNVQPMLDLASRKGLSFDQAEDEVLGINHAEVAGILLDSWGLPKPLVDVVRHHLRPDEFEGRDVALDLVHFGNVMAKMVGVGLGVDGLNYIPSQKVAERLGLGPEHLDLTSANVVFELQSVRDIYMECVL</sequence>
<keyword evidence="3" id="KW-1185">Reference proteome</keyword>
<dbReference type="InterPro" id="IPR013976">
    <property type="entry name" value="HDOD"/>
</dbReference>
<gene>
    <name evidence="2" type="ORF">DPRO_1754</name>
</gene>
<dbReference type="PANTHER" id="PTHR33525:SF3">
    <property type="entry name" value="RIBONUCLEASE Y"/>
    <property type="match status" value="1"/>
</dbReference>
<dbReference type="EMBL" id="LT907975">
    <property type="protein sequence ID" value="SOB58654.1"/>
    <property type="molecule type" value="Genomic_DNA"/>
</dbReference>
<name>A0A2C8F7V2_9BACT</name>
<reference evidence="3" key="1">
    <citation type="submission" date="2017-09" db="EMBL/GenBank/DDBJ databases">
        <authorList>
            <person name="Regsiter A."/>
            <person name="William W."/>
        </authorList>
    </citation>
    <scope>NUCLEOTIDE SEQUENCE [LARGE SCALE GENOMIC DNA]</scope>
    <source>
        <strain evidence="3">500-1</strain>
    </source>
</reference>
<proteinExistence type="predicted"/>
<dbReference type="KEGG" id="pprf:DPRO_1754"/>